<protein>
    <submittedName>
        <fullName evidence="1">Uncharacterized protein</fullName>
    </submittedName>
</protein>
<comment type="caution">
    <text evidence="1">The sequence shown here is derived from an EMBL/GenBank/DDBJ whole genome shotgun (WGS) entry which is preliminary data.</text>
</comment>
<evidence type="ECO:0000313" key="1">
    <source>
        <dbReference type="EMBL" id="KAJ1197066.1"/>
    </source>
</evidence>
<name>A0AAV7V9H1_PLEWA</name>
<keyword evidence="2" id="KW-1185">Reference proteome</keyword>
<proteinExistence type="predicted"/>
<sequence length="82" mass="9612">MKMPFLPCSSDINHFTARLLMPKRFVSTWLSAVSSLPLRSDEEMCGDVDHEHQVNFTYEDVVKDVGNTDRDVMTEERWMKEM</sequence>
<dbReference type="AlphaFoldDB" id="A0AAV7V9H1"/>
<reference evidence="1" key="1">
    <citation type="journal article" date="2022" name="bioRxiv">
        <title>Sequencing and chromosome-scale assembly of the giantPleurodeles waltlgenome.</title>
        <authorList>
            <person name="Brown T."/>
            <person name="Elewa A."/>
            <person name="Iarovenko S."/>
            <person name="Subramanian E."/>
            <person name="Araus A.J."/>
            <person name="Petzold A."/>
            <person name="Susuki M."/>
            <person name="Suzuki K.-i.T."/>
            <person name="Hayashi T."/>
            <person name="Toyoda A."/>
            <person name="Oliveira C."/>
            <person name="Osipova E."/>
            <person name="Leigh N.D."/>
            <person name="Simon A."/>
            <person name="Yun M.H."/>
        </authorList>
    </citation>
    <scope>NUCLEOTIDE SEQUENCE</scope>
    <source>
        <strain evidence="1">20211129_DDA</strain>
        <tissue evidence="1">Liver</tissue>
    </source>
</reference>
<dbReference type="Proteomes" id="UP001066276">
    <property type="component" value="Chromosome 2_1"/>
</dbReference>
<gene>
    <name evidence="1" type="ORF">NDU88_000928</name>
</gene>
<accession>A0AAV7V9H1</accession>
<organism evidence="1 2">
    <name type="scientific">Pleurodeles waltl</name>
    <name type="common">Iberian ribbed newt</name>
    <dbReference type="NCBI Taxonomy" id="8319"/>
    <lineage>
        <taxon>Eukaryota</taxon>
        <taxon>Metazoa</taxon>
        <taxon>Chordata</taxon>
        <taxon>Craniata</taxon>
        <taxon>Vertebrata</taxon>
        <taxon>Euteleostomi</taxon>
        <taxon>Amphibia</taxon>
        <taxon>Batrachia</taxon>
        <taxon>Caudata</taxon>
        <taxon>Salamandroidea</taxon>
        <taxon>Salamandridae</taxon>
        <taxon>Pleurodelinae</taxon>
        <taxon>Pleurodeles</taxon>
    </lineage>
</organism>
<evidence type="ECO:0000313" key="2">
    <source>
        <dbReference type="Proteomes" id="UP001066276"/>
    </source>
</evidence>
<dbReference type="EMBL" id="JANPWB010000003">
    <property type="protein sequence ID" value="KAJ1197066.1"/>
    <property type="molecule type" value="Genomic_DNA"/>
</dbReference>